<dbReference type="Proteomes" id="UP000035704">
    <property type="component" value="Chromosome"/>
</dbReference>
<dbReference type="AlphaFoldDB" id="A0A0D8IAJ2"/>
<protein>
    <submittedName>
        <fullName evidence="1">Uncharacterized protein</fullName>
    </submittedName>
</protein>
<dbReference type="STRING" id="84022.CACET_c25770"/>
<keyword evidence="2" id="KW-1185">Reference proteome</keyword>
<gene>
    <name evidence="1" type="ORF">CACET_c25770</name>
</gene>
<accession>A0A0D8IAJ2</accession>
<reference evidence="1 2" key="1">
    <citation type="submission" date="2014-10" db="EMBL/GenBank/DDBJ databases">
        <title>Genome sequence of Clostridium aceticum DSM 1496.</title>
        <authorList>
            <person name="Poehlein A."/>
            <person name="Schiel-Bengelsdorf B."/>
            <person name="Gottschalk G."/>
            <person name="Duerre P."/>
            <person name="Daniel R."/>
        </authorList>
    </citation>
    <scope>NUCLEOTIDE SEQUENCE [LARGE SCALE GENOMIC DNA]</scope>
    <source>
        <strain evidence="1 2">DSM 1496</strain>
    </source>
</reference>
<dbReference type="RefSeq" id="WP_044824718.1">
    <property type="nucleotide sequence ID" value="NZ_CP009687.1"/>
</dbReference>
<organism evidence="1 2">
    <name type="scientific">Clostridium aceticum</name>
    <dbReference type="NCBI Taxonomy" id="84022"/>
    <lineage>
        <taxon>Bacteria</taxon>
        <taxon>Bacillati</taxon>
        <taxon>Bacillota</taxon>
        <taxon>Clostridia</taxon>
        <taxon>Eubacteriales</taxon>
        <taxon>Clostridiaceae</taxon>
        <taxon>Clostridium</taxon>
    </lineage>
</organism>
<dbReference type="PATRIC" id="fig|84022.5.peg.139"/>
<sequence length="216" mass="25436">MNKKAQYLQSLRSSLLEKNIAETDNILLEYESHIQDKVYQLMICGIDEKLALEQTIDEMPPTQEVAVLYSQEQYSISIPSFILLLVNVCIVIVGIFITISHISNFHNIHYLWKFMEESKWVLLISYSLIWLVIGYLYGYRNGFYQKSRFYQYTCLAVLPNYIFMVFILIGFQYGWTLRWFDFLDDSINFLVLCVILTLGYYPMTQLGHRIGVLRGI</sequence>
<evidence type="ECO:0000313" key="1">
    <source>
        <dbReference type="EMBL" id="AKL96022.1"/>
    </source>
</evidence>
<dbReference type="OrthoDB" id="2705958at2"/>
<dbReference type="EMBL" id="CP009687">
    <property type="protein sequence ID" value="AKL96022.1"/>
    <property type="molecule type" value="Genomic_DNA"/>
</dbReference>
<proteinExistence type="predicted"/>
<dbReference type="KEGG" id="cace:CACET_c25770"/>
<name>A0A0D8IAJ2_9CLOT</name>
<evidence type="ECO:0000313" key="2">
    <source>
        <dbReference type="Proteomes" id="UP000035704"/>
    </source>
</evidence>